<dbReference type="PRINTS" id="PR00162">
    <property type="entry name" value="RIESKE"/>
</dbReference>
<keyword evidence="5" id="KW-0408">Iron</keyword>
<reference evidence="11 12" key="1">
    <citation type="submission" date="2020-10" db="EMBL/GenBank/DDBJ databases">
        <title>Sequencing the genomes of 1000 actinobacteria strains.</title>
        <authorList>
            <person name="Klenk H.-P."/>
        </authorList>
    </citation>
    <scope>NUCLEOTIDE SEQUENCE [LARGE SCALE GENOMIC DNA]</scope>
    <source>
        <strain evidence="11 12">DSM 46744</strain>
    </source>
</reference>
<keyword evidence="12" id="KW-1185">Reference proteome</keyword>
<accession>A0ABR9K0Y6</accession>
<feature type="domain" description="Rieske" evidence="10">
    <location>
        <begin position="58"/>
        <end position="150"/>
    </location>
</feature>
<dbReference type="Pfam" id="PF00355">
    <property type="entry name" value="Rieske"/>
    <property type="match status" value="1"/>
</dbReference>
<dbReference type="SUPFAM" id="SSF50022">
    <property type="entry name" value="ISP domain"/>
    <property type="match status" value="1"/>
</dbReference>
<protein>
    <recommendedName>
        <fullName evidence="2">Cytochrome bc1 complex Rieske iron-sulfur subunit</fullName>
    </recommendedName>
    <alternativeName>
        <fullName evidence="8">Cytochrome bc1 reductase complex subunit QcrA</fullName>
    </alternativeName>
</protein>
<comment type="cofactor">
    <cofactor evidence="9">
        <name>[2Fe-2S] cluster</name>
        <dbReference type="ChEBI" id="CHEBI:190135"/>
    </cofactor>
</comment>
<proteinExistence type="predicted"/>
<gene>
    <name evidence="11" type="ORF">H4W34_006334</name>
</gene>
<dbReference type="PANTHER" id="PTHR10134">
    <property type="entry name" value="CYTOCHROME B-C1 COMPLEX SUBUNIT RIESKE, MITOCHONDRIAL"/>
    <property type="match status" value="1"/>
</dbReference>
<dbReference type="InterPro" id="IPR014349">
    <property type="entry name" value="Rieske_Fe-S_prot"/>
</dbReference>
<evidence type="ECO:0000256" key="4">
    <source>
        <dbReference type="ARBA" id="ARBA00022723"/>
    </source>
</evidence>
<dbReference type="Gene3D" id="2.102.10.10">
    <property type="entry name" value="Rieske [2Fe-2S] iron-sulphur domain"/>
    <property type="match status" value="1"/>
</dbReference>
<dbReference type="RefSeq" id="WP_192762527.1">
    <property type="nucleotide sequence ID" value="NZ_JADBDZ010000001.1"/>
</dbReference>
<dbReference type="InterPro" id="IPR036922">
    <property type="entry name" value="Rieske_2Fe-2S_sf"/>
</dbReference>
<dbReference type="InterPro" id="IPR006311">
    <property type="entry name" value="TAT_signal"/>
</dbReference>
<dbReference type="InterPro" id="IPR017941">
    <property type="entry name" value="Rieske_2Fe-2S"/>
</dbReference>
<dbReference type="PROSITE" id="PS51296">
    <property type="entry name" value="RIESKE"/>
    <property type="match status" value="1"/>
</dbReference>
<name>A0ABR9K0Y6_9ACTN</name>
<dbReference type="CDD" id="cd03467">
    <property type="entry name" value="Rieske"/>
    <property type="match status" value="1"/>
</dbReference>
<comment type="function">
    <text evidence="1">Iron-sulfur subunit of the cytochrome bc1 complex, an essential component of the respiratory electron transport chain required for ATP synthesis. The bc1 complex catalyzes the oxidation of menaquinol and the reduction of cytochrome c in the respiratory chain. The bc1 complex operates through a Q-cycle mechanism that couples electron transfer to generation of the proton gradient that drives ATP synthesis.</text>
</comment>
<keyword evidence="3" id="KW-0001">2Fe-2S</keyword>
<evidence type="ECO:0000256" key="5">
    <source>
        <dbReference type="ARBA" id="ARBA00023004"/>
    </source>
</evidence>
<keyword evidence="7" id="KW-1015">Disulfide bond</keyword>
<evidence type="ECO:0000313" key="11">
    <source>
        <dbReference type="EMBL" id="MBE1536501.1"/>
    </source>
</evidence>
<sequence length="151" mass="15259">MTNEQTPGAAREDVRSAGSGGIGRRAVLCGAGAVGATAVLAGCGSGGDTKSAEELKGKEIAKVSEIPVGGGKTFGDTKLVVTQPQQGRFKAFTAVCTHQGCTVGRVADGLINCACHGSEFRITDGSVQKGPADQPLQEYPVQVKGDSIVVV</sequence>
<dbReference type="Proteomes" id="UP000627838">
    <property type="component" value="Unassembled WGS sequence"/>
</dbReference>
<dbReference type="PROSITE" id="PS51318">
    <property type="entry name" value="TAT"/>
    <property type="match status" value="1"/>
</dbReference>
<organism evidence="11 12">
    <name type="scientific">Actinomadura algeriensis</name>
    <dbReference type="NCBI Taxonomy" id="1679523"/>
    <lineage>
        <taxon>Bacteria</taxon>
        <taxon>Bacillati</taxon>
        <taxon>Actinomycetota</taxon>
        <taxon>Actinomycetes</taxon>
        <taxon>Streptosporangiales</taxon>
        <taxon>Thermomonosporaceae</taxon>
        <taxon>Actinomadura</taxon>
    </lineage>
</organism>
<evidence type="ECO:0000256" key="2">
    <source>
        <dbReference type="ARBA" id="ARBA00015816"/>
    </source>
</evidence>
<keyword evidence="4" id="KW-0479">Metal-binding</keyword>
<comment type="caution">
    <text evidence="11">The sequence shown here is derived from an EMBL/GenBank/DDBJ whole genome shotgun (WGS) entry which is preliminary data.</text>
</comment>
<evidence type="ECO:0000256" key="8">
    <source>
        <dbReference type="ARBA" id="ARBA00029586"/>
    </source>
</evidence>
<evidence type="ECO:0000313" key="12">
    <source>
        <dbReference type="Proteomes" id="UP000627838"/>
    </source>
</evidence>
<evidence type="ECO:0000256" key="1">
    <source>
        <dbReference type="ARBA" id="ARBA00002494"/>
    </source>
</evidence>
<evidence type="ECO:0000256" key="9">
    <source>
        <dbReference type="ARBA" id="ARBA00034078"/>
    </source>
</evidence>
<keyword evidence="6" id="KW-0411">Iron-sulfur</keyword>
<evidence type="ECO:0000256" key="7">
    <source>
        <dbReference type="ARBA" id="ARBA00023157"/>
    </source>
</evidence>
<dbReference type="InterPro" id="IPR005805">
    <property type="entry name" value="Rieske_Fe-S_prot_C"/>
</dbReference>
<evidence type="ECO:0000259" key="10">
    <source>
        <dbReference type="PROSITE" id="PS51296"/>
    </source>
</evidence>
<evidence type="ECO:0000256" key="3">
    <source>
        <dbReference type="ARBA" id="ARBA00022714"/>
    </source>
</evidence>
<evidence type="ECO:0000256" key="6">
    <source>
        <dbReference type="ARBA" id="ARBA00023014"/>
    </source>
</evidence>
<dbReference type="EMBL" id="JADBDZ010000001">
    <property type="protein sequence ID" value="MBE1536501.1"/>
    <property type="molecule type" value="Genomic_DNA"/>
</dbReference>